<dbReference type="GO" id="GO:0005886">
    <property type="term" value="C:plasma membrane"/>
    <property type="evidence" value="ECO:0007669"/>
    <property type="project" value="UniProtKB-SubCell"/>
</dbReference>
<dbReference type="PATRIC" id="fig|700597.3.peg.3444"/>
<gene>
    <name evidence="10" type="ORF">SZN_17567</name>
</gene>
<comment type="caution">
    <text evidence="10">The sequence shown here is derived from an EMBL/GenBank/DDBJ whole genome shotgun (WGS) entry which is preliminary data.</text>
</comment>
<comment type="subcellular location">
    <subcellularLocation>
        <location evidence="1">Cell membrane</location>
        <topology evidence="1">Multi-pass membrane protein</topology>
    </subcellularLocation>
</comment>
<dbReference type="InterPro" id="IPR050171">
    <property type="entry name" value="MFS_Transporters"/>
</dbReference>
<dbReference type="AlphaFoldDB" id="G2GDD6"/>
<keyword evidence="3" id="KW-1003">Cell membrane</keyword>
<name>G2GDD6_9ACTN</name>
<feature type="transmembrane region" description="Helical" evidence="8">
    <location>
        <begin position="57"/>
        <end position="81"/>
    </location>
</feature>
<keyword evidence="2" id="KW-0813">Transport</keyword>
<dbReference type="PANTHER" id="PTHR23517:SF3">
    <property type="entry name" value="INTEGRAL MEMBRANE TRANSPORT PROTEIN"/>
    <property type="match status" value="1"/>
</dbReference>
<dbReference type="PROSITE" id="PS50850">
    <property type="entry name" value="MFS"/>
    <property type="match status" value="1"/>
</dbReference>
<dbReference type="Proteomes" id="UP000004217">
    <property type="component" value="Unassembled WGS sequence"/>
</dbReference>
<feature type="transmembrane region" description="Helical" evidence="8">
    <location>
        <begin position="174"/>
        <end position="195"/>
    </location>
</feature>
<feature type="transmembrane region" description="Helical" evidence="8">
    <location>
        <begin position="258"/>
        <end position="278"/>
    </location>
</feature>
<evidence type="ECO:0000259" key="9">
    <source>
        <dbReference type="PROSITE" id="PS50850"/>
    </source>
</evidence>
<evidence type="ECO:0000256" key="7">
    <source>
        <dbReference type="SAM" id="MobiDB-lite"/>
    </source>
</evidence>
<evidence type="ECO:0000256" key="5">
    <source>
        <dbReference type="ARBA" id="ARBA00022989"/>
    </source>
</evidence>
<dbReference type="OrthoDB" id="5379144at2"/>
<keyword evidence="4 8" id="KW-0812">Transmembrane</keyword>
<sequence>MTTTVPVRAPDVQAAGYTRSWPASIWTLLVGTFTVRAFGFTFPFLPYHLTNLHLATSLVGVLLATFGTGWLAGSVLSGWLADRWGRRATLVATMLLAAAVLPPLALAHTTPALVTTSFLAGLVYDAPRPVVTAAIADAFPDAAARAKANGWRNYAVNVGAAFAGTVGGLLAAPLGIGALICINAAVCGGFALIAWQLVDSRKPGRSFASPGVAAALSDPRLWWLLAASLAALTCTGSLFSALPLLMEGDGLSAADYGWAQAANAGVVLALSPALNGWLSRRASRPHAMTGLFALSSLGLAVTVGSTGFVSTTLGYATAAALAVPGEIVIFVAAADILNRIAPPAAQGTYAGIWGTTLAGAVIVAPALATWALTHGGDALVGACTFSSGLLGAALCWPLATSVRRSRTPNAPCPAAPWRTRGPAPATSVTPRTPC</sequence>
<feature type="transmembrane region" description="Helical" evidence="8">
    <location>
        <begin position="25"/>
        <end position="45"/>
    </location>
</feature>
<evidence type="ECO:0000313" key="10">
    <source>
        <dbReference type="EMBL" id="EGX58468.1"/>
    </source>
</evidence>
<evidence type="ECO:0000256" key="6">
    <source>
        <dbReference type="ARBA" id="ARBA00023136"/>
    </source>
</evidence>
<dbReference type="Pfam" id="PF07690">
    <property type="entry name" value="MFS_1"/>
    <property type="match status" value="1"/>
</dbReference>
<feature type="transmembrane region" description="Helical" evidence="8">
    <location>
        <begin position="221"/>
        <end position="246"/>
    </location>
</feature>
<dbReference type="InterPro" id="IPR020846">
    <property type="entry name" value="MFS_dom"/>
</dbReference>
<feature type="transmembrane region" description="Helical" evidence="8">
    <location>
        <begin position="349"/>
        <end position="372"/>
    </location>
</feature>
<evidence type="ECO:0000256" key="2">
    <source>
        <dbReference type="ARBA" id="ARBA00022448"/>
    </source>
</evidence>
<feature type="region of interest" description="Disordered" evidence="7">
    <location>
        <begin position="404"/>
        <end position="434"/>
    </location>
</feature>
<dbReference type="RefSeq" id="WP_007496738.1">
    <property type="nucleotide sequence ID" value="NZ_AGBF01000054.1"/>
</dbReference>
<feature type="transmembrane region" description="Helical" evidence="8">
    <location>
        <begin position="315"/>
        <end position="337"/>
    </location>
</feature>
<organism evidence="10 11">
    <name type="scientific">Streptomyces zinciresistens K42</name>
    <dbReference type="NCBI Taxonomy" id="700597"/>
    <lineage>
        <taxon>Bacteria</taxon>
        <taxon>Bacillati</taxon>
        <taxon>Actinomycetota</taxon>
        <taxon>Actinomycetes</taxon>
        <taxon>Kitasatosporales</taxon>
        <taxon>Streptomycetaceae</taxon>
        <taxon>Streptomyces</taxon>
    </lineage>
</organism>
<dbReference type="InterPro" id="IPR036259">
    <property type="entry name" value="MFS_trans_sf"/>
</dbReference>
<reference evidence="10 11" key="1">
    <citation type="submission" date="2011-08" db="EMBL/GenBank/DDBJ databases">
        <authorList>
            <person name="Lin Y."/>
            <person name="Hao X."/>
            <person name="Johnstone L."/>
            <person name="Miller S.J."/>
            <person name="Wei G."/>
            <person name="Rensing C."/>
        </authorList>
    </citation>
    <scope>NUCLEOTIDE SEQUENCE [LARGE SCALE GENOMIC DNA]</scope>
    <source>
        <strain evidence="10 11">K42</strain>
    </source>
</reference>
<keyword evidence="11" id="KW-1185">Reference proteome</keyword>
<evidence type="ECO:0000256" key="4">
    <source>
        <dbReference type="ARBA" id="ARBA00022692"/>
    </source>
</evidence>
<evidence type="ECO:0000313" key="11">
    <source>
        <dbReference type="Proteomes" id="UP000004217"/>
    </source>
</evidence>
<dbReference type="SUPFAM" id="SSF103473">
    <property type="entry name" value="MFS general substrate transporter"/>
    <property type="match status" value="1"/>
</dbReference>
<dbReference type="GO" id="GO:0022857">
    <property type="term" value="F:transmembrane transporter activity"/>
    <property type="evidence" value="ECO:0007669"/>
    <property type="project" value="InterPro"/>
</dbReference>
<dbReference type="EMBL" id="AGBF01000054">
    <property type="protein sequence ID" value="EGX58468.1"/>
    <property type="molecule type" value="Genomic_DNA"/>
</dbReference>
<feature type="transmembrane region" description="Helical" evidence="8">
    <location>
        <begin position="290"/>
        <end position="309"/>
    </location>
</feature>
<feature type="transmembrane region" description="Helical" evidence="8">
    <location>
        <begin position="378"/>
        <end position="399"/>
    </location>
</feature>
<evidence type="ECO:0000256" key="1">
    <source>
        <dbReference type="ARBA" id="ARBA00004651"/>
    </source>
</evidence>
<dbReference type="InterPro" id="IPR005829">
    <property type="entry name" value="Sugar_transporter_CS"/>
</dbReference>
<dbReference type="PANTHER" id="PTHR23517">
    <property type="entry name" value="RESISTANCE PROTEIN MDTM, PUTATIVE-RELATED-RELATED"/>
    <property type="match status" value="1"/>
</dbReference>
<dbReference type="InterPro" id="IPR011701">
    <property type="entry name" value="MFS"/>
</dbReference>
<keyword evidence="5 8" id="KW-1133">Transmembrane helix</keyword>
<feature type="domain" description="Major facilitator superfamily (MFS) profile" evidence="9">
    <location>
        <begin position="1"/>
        <end position="202"/>
    </location>
</feature>
<keyword evidence="6 8" id="KW-0472">Membrane</keyword>
<dbReference type="PROSITE" id="PS00216">
    <property type="entry name" value="SUGAR_TRANSPORT_1"/>
    <property type="match status" value="1"/>
</dbReference>
<evidence type="ECO:0000256" key="8">
    <source>
        <dbReference type="SAM" id="Phobius"/>
    </source>
</evidence>
<evidence type="ECO:0000256" key="3">
    <source>
        <dbReference type="ARBA" id="ARBA00022475"/>
    </source>
</evidence>
<proteinExistence type="predicted"/>
<protein>
    <submittedName>
        <fullName evidence="10">Integral membrane protein</fullName>
    </submittedName>
</protein>
<dbReference type="Gene3D" id="1.20.1250.20">
    <property type="entry name" value="MFS general substrate transporter like domains"/>
    <property type="match status" value="1"/>
</dbReference>
<accession>G2GDD6</accession>